<accession>A0A840ZGA0</accession>
<evidence type="ECO:0000313" key="2">
    <source>
        <dbReference type="Proteomes" id="UP000583454"/>
    </source>
</evidence>
<organism evidence="1 2">
    <name type="scientific">Methylorubrum rhodinum</name>
    <dbReference type="NCBI Taxonomy" id="29428"/>
    <lineage>
        <taxon>Bacteria</taxon>
        <taxon>Pseudomonadati</taxon>
        <taxon>Pseudomonadota</taxon>
        <taxon>Alphaproteobacteria</taxon>
        <taxon>Hyphomicrobiales</taxon>
        <taxon>Methylobacteriaceae</taxon>
        <taxon>Methylorubrum</taxon>
    </lineage>
</organism>
<reference evidence="1 2" key="1">
    <citation type="submission" date="2020-08" db="EMBL/GenBank/DDBJ databases">
        <title>Genomic Encyclopedia of Type Strains, Phase IV (KMG-IV): sequencing the most valuable type-strain genomes for metagenomic binning, comparative biology and taxonomic classification.</title>
        <authorList>
            <person name="Goeker M."/>
        </authorList>
    </citation>
    <scope>NUCLEOTIDE SEQUENCE [LARGE SCALE GENOMIC DNA]</scope>
    <source>
        <strain evidence="1 2">DSM 2163</strain>
    </source>
</reference>
<proteinExistence type="predicted"/>
<gene>
    <name evidence="1" type="ORF">HNR00_000906</name>
</gene>
<dbReference type="EMBL" id="JACHOP010000003">
    <property type="protein sequence ID" value="MBB5756208.1"/>
    <property type="molecule type" value="Genomic_DNA"/>
</dbReference>
<dbReference type="RefSeq" id="WP_246390293.1">
    <property type="nucleotide sequence ID" value="NZ_JACHOP010000003.1"/>
</dbReference>
<comment type="caution">
    <text evidence="1">The sequence shown here is derived from an EMBL/GenBank/DDBJ whole genome shotgun (WGS) entry which is preliminary data.</text>
</comment>
<keyword evidence="2" id="KW-1185">Reference proteome</keyword>
<name>A0A840ZGA0_9HYPH</name>
<sequence>MRRRTWMPGLMTKAKPALPDEREKLEIVAACDAFIRDVLKPRFLPEIRPSDWTYVIDIRGAWAGGRYRFLKRYRVGSGENAGEEFDAPFARLVRTGRDRFDIDWMRHTGQWWPLHEGRSLAQALHILETDGVLHPHC</sequence>
<dbReference type="AlphaFoldDB" id="A0A840ZGA0"/>
<dbReference type="Proteomes" id="UP000583454">
    <property type="component" value="Unassembled WGS sequence"/>
</dbReference>
<dbReference type="Pfam" id="PF11225">
    <property type="entry name" value="DUF3024"/>
    <property type="match status" value="1"/>
</dbReference>
<protein>
    <submittedName>
        <fullName evidence="1">Uncharacterized protein</fullName>
    </submittedName>
</protein>
<evidence type="ECO:0000313" key="1">
    <source>
        <dbReference type="EMBL" id="MBB5756208.1"/>
    </source>
</evidence>
<dbReference type="InterPro" id="IPR021388">
    <property type="entry name" value="DUF3024"/>
</dbReference>